<dbReference type="Pfam" id="PF06155">
    <property type="entry name" value="GBBH-like_N"/>
    <property type="match status" value="1"/>
</dbReference>
<feature type="domain" description="Gamma-butyrobetaine hydroxylase-like N-terminal" evidence="3">
    <location>
        <begin position="14"/>
        <end position="97"/>
    </location>
</feature>
<dbReference type="EMBL" id="JSAM01000121">
    <property type="protein sequence ID" value="KIA76367.1"/>
    <property type="molecule type" value="Genomic_DNA"/>
</dbReference>
<dbReference type="InterPro" id="IPR010376">
    <property type="entry name" value="GBBH-like_N"/>
</dbReference>
<dbReference type="AlphaFoldDB" id="A0A0C1E4Q4"/>
<comment type="caution">
    <text evidence="4">The sequence shown here is derived from an EMBL/GenBank/DDBJ whole genome shotgun (WGS) entry which is preliminary data.</text>
</comment>
<accession>A0A0C1E4Q4</accession>
<protein>
    <recommendedName>
        <fullName evidence="3">Gamma-butyrobetaine hydroxylase-like N-terminal domain-containing protein</fullName>
    </recommendedName>
</protein>
<keyword evidence="2" id="KW-0408">Iron</keyword>
<dbReference type="GO" id="GO:0046872">
    <property type="term" value="F:metal ion binding"/>
    <property type="evidence" value="ECO:0007669"/>
    <property type="project" value="UniProtKB-KW"/>
</dbReference>
<evidence type="ECO:0000259" key="3">
    <source>
        <dbReference type="Pfam" id="PF06155"/>
    </source>
</evidence>
<dbReference type="OMA" id="ACVDEWT"/>
<proteinExistence type="predicted"/>
<name>A0A0C1E4Q4_9BACT</name>
<dbReference type="InterPro" id="IPR038492">
    <property type="entry name" value="GBBH-like_N_sf"/>
</dbReference>
<evidence type="ECO:0000256" key="1">
    <source>
        <dbReference type="ARBA" id="ARBA00022723"/>
    </source>
</evidence>
<reference evidence="4 5" key="1">
    <citation type="journal article" date="2014" name="Mol. Biol. Evol.">
        <title>Massive expansion of Ubiquitination-related gene families within the Chlamydiae.</title>
        <authorList>
            <person name="Domman D."/>
            <person name="Collingro A."/>
            <person name="Lagkouvardos I."/>
            <person name="Gehre L."/>
            <person name="Weinmaier T."/>
            <person name="Rattei T."/>
            <person name="Subtil A."/>
            <person name="Horn M."/>
        </authorList>
    </citation>
    <scope>NUCLEOTIDE SEQUENCE [LARGE SCALE GENOMIC DNA]</scope>
    <source>
        <strain evidence="4 5">OEW1</strain>
    </source>
</reference>
<gene>
    <name evidence="4" type="ORF">DB43_AK00270</name>
</gene>
<evidence type="ECO:0000313" key="5">
    <source>
        <dbReference type="Proteomes" id="UP000031307"/>
    </source>
</evidence>
<dbReference type="RefSeq" id="WP_013924208.1">
    <property type="nucleotide sequence ID" value="NZ_BAWW01000066.1"/>
</dbReference>
<sequence length="108" mass="12443">MTHTPALYICSIQQKDNHTFSIEWNDGHRMNYRLSDLQRVCPCAGCWDDANQERLNLPQNSPDNLTALKITSVGRYALQIRFSSGCSNGIYCYDFLHAFHLRTQNETT</sequence>
<dbReference type="PATRIC" id="fig|83552.4.peg.2507"/>
<evidence type="ECO:0000256" key="2">
    <source>
        <dbReference type="ARBA" id="ARBA00023004"/>
    </source>
</evidence>
<keyword evidence="1" id="KW-0479">Metal-binding</keyword>
<evidence type="ECO:0000313" key="4">
    <source>
        <dbReference type="EMBL" id="KIA76367.1"/>
    </source>
</evidence>
<organism evidence="4 5">
    <name type="scientific">Parachlamydia acanthamoebae</name>
    <dbReference type="NCBI Taxonomy" id="83552"/>
    <lineage>
        <taxon>Bacteria</taxon>
        <taxon>Pseudomonadati</taxon>
        <taxon>Chlamydiota</taxon>
        <taxon>Chlamydiia</taxon>
        <taxon>Parachlamydiales</taxon>
        <taxon>Parachlamydiaceae</taxon>
        <taxon>Parachlamydia</taxon>
    </lineage>
</organism>
<dbReference type="Gene3D" id="3.30.2020.30">
    <property type="match status" value="1"/>
</dbReference>
<dbReference type="Proteomes" id="UP000031307">
    <property type="component" value="Unassembled WGS sequence"/>
</dbReference>